<organism evidence="3 4">
    <name type="scientific">Parathermosynechococcus lividus PCC 6715</name>
    <dbReference type="NCBI Taxonomy" id="1917166"/>
    <lineage>
        <taxon>Bacteria</taxon>
        <taxon>Bacillati</taxon>
        <taxon>Cyanobacteriota</taxon>
        <taxon>Cyanophyceae</taxon>
        <taxon>Acaryochloridales</taxon>
        <taxon>Thermosynechococcaceae</taxon>
        <taxon>Parathermosynechococcus</taxon>
    </lineage>
</organism>
<reference evidence="4" key="2">
    <citation type="journal article" date="2022" name="Front. Microbiol.">
        <title>Comparative Genomic Analysis Revealed Distinct Molecular Components and Organization of CO2-Concentrating Mechanism in Thermophilic Cyanobacteria.</title>
        <authorList>
            <person name="Tang J."/>
            <person name="Zhou H."/>
            <person name="Yao D."/>
            <person name="Riaz S."/>
            <person name="You D."/>
            <person name="Klepacz-Smolka A."/>
            <person name="Daroch M."/>
        </authorList>
    </citation>
    <scope>NUCLEOTIDE SEQUENCE [LARGE SCALE GENOMIC DNA]</scope>
    <source>
        <strain evidence="4">PCC 6715</strain>
    </source>
</reference>
<keyword evidence="1" id="KW-0233">DNA recombination</keyword>
<dbReference type="GO" id="GO:0015074">
    <property type="term" value="P:DNA integration"/>
    <property type="evidence" value="ECO:0007669"/>
    <property type="project" value="InterPro"/>
</dbReference>
<name>A0A2D2Q2Y4_PARLV</name>
<dbReference type="InterPro" id="IPR002104">
    <property type="entry name" value="Integrase_catalytic"/>
</dbReference>
<evidence type="ECO:0000259" key="2">
    <source>
        <dbReference type="PROSITE" id="PS51898"/>
    </source>
</evidence>
<dbReference type="InterPro" id="IPR011010">
    <property type="entry name" value="DNA_brk_join_enz"/>
</dbReference>
<evidence type="ECO:0000313" key="4">
    <source>
        <dbReference type="Proteomes" id="UP000231057"/>
    </source>
</evidence>
<dbReference type="Proteomes" id="UP000231057">
    <property type="component" value="Chromosome"/>
</dbReference>
<accession>A0A2D2Q2Y4</accession>
<protein>
    <submittedName>
        <fullName evidence="3">Integrase</fullName>
    </submittedName>
</protein>
<dbReference type="GO" id="GO:0006310">
    <property type="term" value="P:DNA recombination"/>
    <property type="evidence" value="ECO:0007669"/>
    <property type="project" value="UniProtKB-KW"/>
</dbReference>
<keyword evidence="4" id="KW-1185">Reference proteome</keyword>
<sequence>MATLSSKLDQQLAQVNQRLKAAQLGIQIERRGQRLNLRGTLPPRPGTQRLRPHQQRLSLALPATPAGLKQAEIEAKIIAAKLLDKSFRWQDYQTVPSLGFLGALSLAEQVAAYEDMFLRVGDSSSRRTTWQTAYAPYLRQLLHHAAAHPDWALPELIYTLLEQLPPHRRQRQVACTALQGLCRFLQVELPIPLSRFWGHYSPNRTQERQLPEDSTIVAAFAQIPHPGWQYVYGLMATYGLRNHEVFFCDLTGLANGDPQGRIEVLATTKTGSHYVWPFPPQWIDVFQLRSPRLPQINTDLSTTPLQRIGQRVNQQFRRYGIPFRPYDLRHAWAVRTIHYGLPDTVAARMMGHSVAIHHRTYHRWLTLRDQQQAVARVLAQQGDALELNL</sequence>
<dbReference type="SUPFAM" id="SSF56349">
    <property type="entry name" value="DNA breaking-rejoining enzymes"/>
    <property type="match status" value="1"/>
</dbReference>
<dbReference type="AlphaFoldDB" id="A0A2D2Q2Y4"/>
<gene>
    <name evidence="3" type="ORF">BRW62_08985</name>
</gene>
<dbReference type="RefSeq" id="WP_099799191.1">
    <property type="nucleotide sequence ID" value="NZ_CP018092.1"/>
</dbReference>
<dbReference type="InterPro" id="IPR013762">
    <property type="entry name" value="Integrase-like_cat_sf"/>
</dbReference>
<feature type="domain" description="Tyr recombinase" evidence="2">
    <location>
        <begin position="205"/>
        <end position="376"/>
    </location>
</feature>
<dbReference type="OrthoDB" id="421803at2"/>
<dbReference type="EMBL" id="CP018092">
    <property type="protein sequence ID" value="ATS18856.1"/>
    <property type="molecule type" value="Genomic_DNA"/>
</dbReference>
<dbReference type="PROSITE" id="PS51898">
    <property type="entry name" value="TYR_RECOMBINASE"/>
    <property type="match status" value="1"/>
</dbReference>
<dbReference type="Gene3D" id="1.10.443.10">
    <property type="entry name" value="Intergrase catalytic core"/>
    <property type="match status" value="1"/>
</dbReference>
<dbReference type="GO" id="GO:0003677">
    <property type="term" value="F:DNA binding"/>
    <property type="evidence" value="ECO:0007669"/>
    <property type="project" value="InterPro"/>
</dbReference>
<dbReference type="CDD" id="cd00796">
    <property type="entry name" value="INT_Rci_Hp1_C"/>
    <property type="match status" value="1"/>
</dbReference>
<dbReference type="KEGG" id="slw:BRW62_08985"/>
<reference evidence="3 4" key="1">
    <citation type="submission" date="2016-11" db="EMBL/GenBank/DDBJ databases">
        <title>Complete genome sequence of thermophilic cyanobacteria strain Synechococcus sp. PCC6715.</title>
        <authorList>
            <person name="Tang J."/>
            <person name="Daroch M."/>
            <person name="Liang Y."/>
            <person name="Jiang D."/>
            <person name="Shah M."/>
        </authorList>
    </citation>
    <scope>NUCLEOTIDE SEQUENCE [LARGE SCALE GENOMIC DNA]</scope>
    <source>
        <strain evidence="3 4">PCC 6715</strain>
    </source>
</reference>
<evidence type="ECO:0000313" key="3">
    <source>
        <dbReference type="EMBL" id="ATS18856.1"/>
    </source>
</evidence>
<evidence type="ECO:0000256" key="1">
    <source>
        <dbReference type="ARBA" id="ARBA00023172"/>
    </source>
</evidence>
<proteinExistence type="predicted"/>